<evidence type="ECO:0000313" key="6">
    <source>
        <dbReference type="EMBL" id="MEJ5220223.1"/>
    </source>
</evidence>
<accession>A0ABU8QLB9</accession>
<reference evidence="6 7" key="1">
    <citation type="submission" date="2024-03" db="EMBL/GenBank/DDBJ databases">
        <title>Cognatishimia coralii sp. nov., a marine bacterium isolated from coral surrounding seawater.</title>
        <authorList>
            <person name="Liu X."/>
            <person name="Liu S."/>
            <person name="Sun H."/>
            <person name="Zhang Y."/>
        </authorList>
    </citation>
    <scope>NUCLEOTIDE SEQUENCE [LARGE SCALE GENOMIC DNA]</scope>
    <source>
        <strain evidence="6 7">D5M38</strain>
    </source>
</reference>
<evidence type="ECO:0000313" key="7">
    <source>
        <dbReference type="Proteomes" id="UP001368270"/>
    </source>
</evidence>
<sequence length="455" mass="49597">MKELDVYLEAVQPPIGRLSSGADGNLAFQYTHAELLHPISVSLPVREAPYGDVESRGFFSNLLFENEMRDQVMARHGIAASDIVGLLYHLGTDCPGAISCVPRGDAPGKRPGVLSEDYDVLEGSPVVPDDDARQDYGLDPLPVADKSEFARLMQSLRDHRRLPDENVKDPSPLAGVQGKIALTRMADGRLGLPRAGSGAPTTHILKVPRAAAMTSVVREHLAMAIMARVQGHPVAHTQIVGEGDLRGLLVTRFDREANGQDIRRLHQEDFCQALGLGHQLKYERNGVEGRQFNATAIGQLLGQTATPGASRQAFFELTLVNMLLGNSDNHAKNHAFLFRGAKPDLAPAYDIDPVLLDNVTHEMAFRLGSARIGEDIAADDLDAFCKALGYRALTSPLIRRSKELALACVESVNDLPRPSGKRLGDVVRQQAHHFSENFDLEIGPQDFDLVPSNRP</sequence>
<dbReference type="PANTHER" id="PTHR37419">
    <property type="entry name" value="SERINE/THREONINE-PROTEIN KINASE TOXIN HIPA"/>
    <property type="match status" value="1"/>
</dbReference>
<keyword evidence="7" id="KW-1185">Reference proteome</keyword>
<dbReference type="RefSeq" id="WP_303960593.1">
    <property type="nucleotide sequence ID" value="NZ_JBBGAZ010000020.1"/>
</dbReference>
<dbReference type="Gene3D" id="1.10.1070.20">
    <property type="match status" value="1"/>
</dbReference>
<feature type="domain" description="HipA-like C-terminal" evidence="4">
    <location>
        <begin position="173"/>
        <end position="389"/>
    </location>
</feature>
<protein>
    <submittedName>
        <fullName evidence="6">HipA domain-containing protein</fullName>
    </submittedName>
</protein>
<comment type="similarity">
    <text evidence="1">Belongs to the HipA Ser/Thr kinase family.</text>
</comment>
<gene>
    <name evidence="6" type="ORF">WG622_18355</name>
</gene>
<dbReference type="InterPro" id="IPR017508">
    <property type="entry name" value="HipA_N1"/>
</dbReference>
<dbReference type="InterPro" id="IPR012893">
    <property type="entry name" value="HipA-like_C"/>
</dbReference>
<evidence type="ECO:0000256" key="3">
    <source>
        <dbReference type="ARBA" id="ARBA00022777"/>
    </source>
</evidence>
<dbReference type="NCBIfam" id="TIGR03071">
    <property type="entry name" value="couple_hipA"/>
    <property type="match status" value="1"/>
</dbReference>
<keyword evidence="2" id="KW-0808">Transferase</keyword>
<dbReference type="Pfam" id="PF13657">
    <property type="entry name" value="Couple_hipA"/>
    <property type="match status" value="1"/>
</dbReference>
<keyword evidence="3" id="KW-0418">Kinase</keyword>
<feature type="domain" description="HipA N-terminal subdomain 1" evidence="5">
    <location>
        <begin position="5"/>
        <end position="100"/>
    </location>
</feature>
<evidence type="ECO:0000256" key="2">
    <source>
        <dbReference type="ARBA" id="ARBA00022679"/>
    </source>
</evidence>
<dbReference type="Proteomes" id="UP001368270">
    <property type="component" value="Unassembled WGS sequence"/>
</dbReference>
<evidence type="ECO:0000256" key="1">
    <source>
        <dbReference type="ARBA" id="ARBA00010164"/>
    </source>
</evidence>
<proteinExistence type="inferred from homology"/>
<name>A0ABU8QLB9_9RHOB</name>
<dbReference type="EMBL" id="JBBGAZ010000020">
    <property type="protein sequence ID" value="MEJ5220223.1"/>
    <property type="molecule type" value="Genomic_DNA"/>
</dbReference>
<evidence type="ECO:0000259" key="4">
    <source>
        <dbReference type="Pfam" id="PF07804"/>
    </source>
</evidence>
<dbReference type="PANTHER" id="PTHR37419:SF1">
    <property type="entry name" value="SERINE_THREONINE-PROTEIN KINASE TOXIN HIPA"/>
    <property type="match status" value="1"/>
</dbReference>
<comment type="caution">
    <text evidence="6">The sequence shown here is derived from an EMBL/GenBank/DDBJ whole genome shotgun (WGS) entry which is preliminary data.</text>
</comment>
<dbReference type="InterPro" id="IPR052028">
    <property type="entry name" value="HipA_Ser/Thr_kinase"/>
</dbReference>
<evidence type="ECO:0000259" key="5">
    <source>
        <dbReference type="Pfam" id="PF13657"/>
    </source>
</evidence>
<organism evidence="6 7">
    <name type="scientific">Cognatishimia coralii</name>
    <dbReference type="NCBI Taxonomy" id="3083254"/>
    <lineage>
        <taxon>Bacteria</taxon>
        <taxon>Pseudomonadati</taxon>
        <taxon>Pseudomonadota</taxon>
        <taxon>Alphaproteobacteria</taxon>
        <taxon>Rhodobacterales</taxon>
        <taxon>Paracoccaceae</taxon>
        <taxon>Cognatishimia</taxon>
    </lineage>
</organism>
<dbReference type="Pfam" id="PF07804">
    <property type="entry name" value="HipA_C"/>
    <property type="match status" value="1"/>
</dbReference>